<dbReference type="Proteomes" id="UP000435802">
    <property type="component" value="Unassembled WGS sequence"/>
</dbReference>
<evidence type="ECO:0000313" key="3">
    <source>
        <dbReference type="Proteomes" id="UP000435802"/>
    </source>
</evidence>
<dbReference type="SUPFAM" id="SSF55729">
    <property type="entry name" value="Acyl-CoA N-acyltransferases (Nat)"/>
    <property type="match status" value="1"/>
</dbReference>
<name>A0A6N8S6W6_9HYPH</name>
<evidence type="ECO:0000259" key="1">
    <source>
        <dbReference type="PROSITE" id="PS51186"/>
    </source>
</evidence>
<evidence type="ECO:0000313" key="2">
    <source>
        <dbReference type="EMBL" id="MXN44825.1"/>
    </source>
</evidence>
<feature type="domain" description="N-acetyltransferase" evidence="1">
    <location>
        <begin position="29"/>
        <end position="166"/>
    </location>
</feature>
<protein>
    <submittedName>
        <fullName evidence="2">GNAT family N-acetyltransferase</fullName>
    </submittedName>
</protein>
<dbReference type="Gene3D" id="3.40.630.30">
    <property type="match status" value="1"/>
</dbReference>
<dbReference type="AlphaFoldDB" id="A0A6N8S6W6"/>
<keyword evidence="3" id="KW-1185">Reference proteome</keyword>
<dbReference type="GO" id="GO:0016747">
    <property type="term" value="F:acyltransferase activity, transferring groups other than amino-acyl groups"/>
    <property type="evidence" value="ECO:0007669"/>
    <property type="project" value="InterPro"/>
</dbReference>
<proteinExistence type="predicted"/>
<keyword evidence="2" id="KW-0808">Transferase</keyword>
<dbReference type="InterPro" id="IPR016181">
    <property type="entry name" value="Acyl_CoA_acyltransferase"/>
</dbReference>
<sequence length="166" mass="18534">MNLLVTYMELLTPPPSAVAHPAPSGNLEIHAEHLSVDDYLALYRAIGVPLTWDLRLRMPVEAVAQFLSAPSTRTFVLREAGQPIGLCEFDAAEAEDVELTHFGLVPAAYGRRLGPFLLANALYAVWRAGTRRIWLHTDTNDHPKAQAVYARAGFQTYMQRMEDFPD</sequence>
<dbReference type="PROSITE" id="PS51186">
    <property type="entry name" value="GNAT"/>
    <property type="match status" value="1"/>
</dbReference>
<comment type="caution">
    <text evidence="2">The sequence shown here is derived from an EMBL/GenBank/DDBJ whole genome shotgun (WGS) entry which is preliminary data.</text>
</comment>
<dbReference type="OrthoDB" id="275336at2"/>
<dbReference type="RefSeq" id="WP_160857787.1">
    <property type="nucleotide sequence ID" value="NZ_WUMK01000002.1"/>
</dbReference>
<accession>A0A6N8S6W6</accession>
<organism evidence="2 3">
    <name type="scientific">Shinella kummerowiae</name>
    <dbReference type="NCBI Taxonomy" id="417745"/>
    <lineage>
        <taxon>Bacteria</taxon>
        <taxon>Pseudomonadati</taxon>
        <taxon>Pseudomonadota</taxon>
        <taxon>Alphaproteobacteria</taxon>
        <taxon>Hyphomicrobiales</taxon>
        <taxon>Rhizobiaceae</taxon>
        <taxon>Shinella</taxon>
    </lineage>
</organism>
<dbReference type="EMBL" id="WUMK01000002">
    <property type="protein sequence ID" value="MXN44825.1"/>
    <property type="molecule type" value="Genomic_DNA"/>
</dbReference>
<reference evidence="2 3" key="1">
    <citation type="submission" date="2019-12" db="EMBL/GenBank/DDBJ databases">
        <title>Shinella kummerowiae sp. nov., a symbiotic bacterium isolated from root nodules of the herbal legume Kummerowia stipulacea.</title>
        <authorList>
            <person name="Gao J."/>
        </authorList>
    </citation>
    <scope>NUCLEOTIDE SEQUENCE [LARGE SCALE GENOMIC DNA]</scope>
    <source>
        <strain evidence="2 3">CCBAU 25048</strain>
    </source>
</reference>
<dbReference type="Pfam" id="PF00583">
    <property type="entry name" value="Acetyltransf_1"/>
    <property type="match status" value="1"/>
</dbReference>
<gene>
    <name evidence="2" type="ORF">GR138_06470</name>
</gene>
<dbReference type="InterPro" id="IPR000182">
    <property type="entry name" value="GNAT_dom"/>
</dbReference>